<sequence>MVLQRPAHAIKAEIVLAIAGKLKSPGVAVAEYKNLTVAQMTKFRQAALKQNIEVKVYKDSLVRRAAEASGLEGLSEFLTQQNVFIFSEDSIAAAKLVAEFAKTNEDMKLKAGIIEGAIMDTAAINEIASLPSKDELYGMFASSLIYPLRQFMNVVKEIAKTKEA</sequence>
<dbReference type="InterPro" id="IPR043141">
    <property type="entry name" value="Ribosomal_uL10-like_sf"/>
</dbReference>
<organism evidence="6 7">
    <name type="scientific">Williamsoniiplasma somnilux</name>
    <dbReference type="NCBI Taxonomy" id="215578"/>
    <lineage>
        <taxon>Bacteria</taxon>
        <taxon>Bacillati</taxon>
        <taxon>Mycoplasmatota</taxon>
        <taxon>Mollicutes</taxon>
        <taxon>Entomoplasmatales</taxon>
        <taxon>Williamsoniiplasma</taxon>
    </lineage>
</organism>
<dbReference type="HAMAP" id="MF_00362">
    <property type="entry name" value="Ribosomal_uL10"/>
    <property type="match status" value="1"/>
</dbReference>
<dbReference type="InterPro" id="IPR022973">
    <property type="entry name" value="Ribosomal_uL10_bac"/>
</dbReference>
<gene>
    <name evidence="5 6" type="primary">rplJ</name>
    <name evidence="6" type="ORF">ESOMN_v1c06840</name>
</gene>
<dbReference type="InterPro" id="IPR001790">
    <property type="entry name" value="Ribosomal_uL10"/>
</dbReference>
<evidence type="ECO:0000256" key="1">
    <source>
        <dbReference type="ARBA" id="ARBA00008889"/>
    </source>
</evidence>
<accession>A0A2K8NZU3</accession>
<dbReference type="GO" id="GO:1990904">
    <property type="term" value="C:ribonucleoprotein complex"/>
    <property type="evidence" value="ECO:0007669"/>
    <property type="project" value="UniProtKB-KW"/>
</dbReference>
<dbReference type="InterPro" id="IPR047865">
    <property type="entry name" value="Ribosomal_uL10_bac_type"/>
</dbReference>
<dbReference type="GO" id="GO:0006412">
    <property type="term" value="P:translation"/>
    <property type="evidence" value="ECO:0007669"/>
    <property type="project" value="UniProtKB-UniRule"/>
</dbReference>
<name>A0A2K8NZU3_9MOLU</name>
<evidence type="ECO:0000256" key="4">
    <source>
        <dbReference type="ARBA" id="ARBA00035202"/>
    </source>
</evidence>
<dbReference type="NCBIfam" id="NF000955">
    <property type="entry name" value="PRK00099.1-1"/>
    <property type="match status" value="1"/>
</dbReference>
<keyword evidence="5" id="KW-0694">RNA-binding</keyword>
<keyword evidence="2 5" id="KW-0689">Ribosomal protein</keyword>
<dbReference type="Gene3D" id="3.30.70.1730">
    <property type="match status" value="1"/>
</dbReference>
<comment type="subunit">
    <text evidence="5">Part of the ribosomal stalk of the 50S ribosomal subunit. The N-terminus interacts with L11 and the large rRNA to form the base of the stalk. The C-terminus forms an elongated spine to which L12 dimers bind in a sequential fashion forming a multimeric L10(L12)X complex.</text>
</comment>
<evidence type="ECO:0000256" key="5">
    <source>
        <dbReference type="HAMAP-Rule" id="MF_00362"/>
    </source>
</evidence>
<dbReference type="GO" id="GO:0070180">
    <property type="term" value="F:large ribosomal subunit rRNA binding"/>
    <property type="evidence" value="ECO:0007669"/>
    <property type="project" value="UniProtKB-UniRule"/>
</dbReference>
<evidence type="ECO:0000313" key="7">
    <source>
        <dbReference type="Proteomes" id="UP000232230"/>
    </source>
</evidence>
<proteinExistence type="inferred from homology"/>
<dbReference type="Proteomes" id="UP000232230">
    <property type="component" value="Chromosome"/>
</dbReference>
<dbReference type="CDD" id="cd05797">
    <property type="entry name" value="Ribosomal_L10"/>
    <property type="match status" value="1"/>
</dbReference>
<evidence type="ECO:0000256" key="2">
    <source>
        <dbReference type="ARBA" id="ARBA00022980"/>
    </source>
</evidence>
<dbReference type="AlphaFoldDB" id="A0A2K8NZU3"/>
<keyword evidence="3 5" id="KW-0687">Ribonucleoprotein</keyword>
<dbReference type="KEGG" id="esx:ESOMN_v1c06840"/>
<dbReference type="GO" id="GO:0005840">
    <property type="term" value="C:ribosome"/>
    <property type="evidence" value="ECO:0007669"/>
    <property type="project" value="UniProtKB-KW"/>
</dbReference>
<keyword evidence="5" id="KW-0699">rRNA-binding</keyword>
<dbReference type="RefSeq" id="WP_024863579.1">
    <property type="nucleotide sequence ID" value="NZ_CP024965.1"/>
</dbReference>
<reference evidence="6 7" key="1">
    <citation type="submission" date="2017-11" db="EMBL/GenBank/DDBJ databases">
        <title>Genome sequence of Entomoplasma somnilux PYAN-1 (ATCC 49194).</title>
        <authorList>
            <person name="Lo W.-S."/>
            <person name="Gasparich G.E."/>
            <person name="Kuo C.-H."/>
        </authorList>
    </citation>
    <scope>NUCLEOTIDE SEQUENCE [LARGE SCALE GENOMIC DNA]</scope>
    <source>
        <strain evidence="6 7">PYAN-1</strain>
    </source>
</reference>
<evidence type="ECO:0000313" key="6">
    <source>
        <dbReference type="EMBL" id="ATZ19066.1"/>
    </source>
</evidence>
<evidence type="ECO:0000256" key="3">
    <source>
        <dbReference type="ARBA" id="ARBA00023274"/>
    </source>
</evidence>
<comment type="function">
    <text evidence="5">Forms part of the ribosomal stalk, playing a central role in the interaction of the ribosome with GTP-bound translation factors.</text>
</comment>
<keyword evidence="7" id="KW-1185">Reference proteome</keyword>
<protein>
    <recommendedName>
        <fullName evidence="4 5">Large ribosomal subunit protein uL10</fullName>
    </recommendedName>
</protein>
<dbReference type="EMBL" id="CP024965">
    <property type="protein sequence ID" value="ATZ19066.1"/>
    <property type="molecule type" value="Genomic_DNA"/>
</dbReference>
<comment type="similarity">
    <text evidence="1 5">Belongs to the universal ribosomal protein uL10 family.</text>
</comment>
<dbReference type="SUPFAM" id="SSF160369">
    <property type="entry name" value="Ribosomal protein L10-like"/>
    <property type="match status" value="1"/>
</dbReference>
<dbReference type="Pfam" id="PF00466">
    <property type="entry name" value="Ribosomal_L10"/>
    <property type="match status" value="1"/>
</dbReference>
<dbReference type="PANTHER" id="PTHR11560">
    <property type="entry name" value="39S RIBOSOMAL PROTEIN L10, MITOCHONDRIAL"/>
    <property type="match status" value="1"/>
</dbReference>